<feature type="transmembrane region" description="Helical" evidence="1">
    <location>
        <begin position="94"/>
        <end position="120"/>
    </location>
</feature>
<keyword evidence="1" id="KW-0472">Membrane</keyword>
<dbReference type="AlphaFoldDB" id="A1VW99"/>
<keyword evidence="1" id="KW-1133">Transmembrane helix</keyword>
<dbReference type="HOGENOM" id="CLU_1676244_0_0_4"/>
<dbReference type="Proteomes" id="UP000000644">
    <property type="component" value="Plasmid pPNAP03"/>
</dbReference>
<dbReference type="RefSeq" id="WP_011798298.1">
    <property type="nucleotide sequence ID" value="NC_008759.1"/>
</dbReference>
<keyword evidence="3" id="KW-1185">Reference proteome</keyword>
<feature type="transmembrane region" description="Helical" evidence="1">
    <location>
        <begin position="126"/>
        <end position="149"/>
    </location>
</feature>
<keyword evidence="1" id="KW-0812">Transmembrane</keyword>
<name>A1VW99_POLNA</name>
<proteinExistence type="predicted"/>
<reference evidence="3" key="1">
    <citation type="journal article" date="2009" name="Environ. Microbiol.">
        <title>The genome of Polaromonas naphthalenivorans strain CJ2, isolated from coal tar-contaminated sediment, reveals physiological and metabolic versatility and evolution through extensive horizontal gene transfer.</title>
        <authorList>
            <person name="Yagi J.M."/>
            <person name="Sims D."/>
            <person name="Brettin T."/>
            <person name="Bruce D."/>
            <person name="Madsen E.L."/>
        </authorList>
    </citation>
    <scope>NUCLEOTIDE SEQUENCE [LARGE SCALE GENOMIC DNA]</scope>
    <source>
        <strain evidence="3">CJ2</strain>
        <plasmid evidence="3">Plasmid pPNAP03</plasmid>
    </source>
</reference>
<protein>
    <recommendedName>
        <fullName evidence="4">Transmembrane protein</fullName>
    </recommendedName>
</protein>
<gene>
    <name evidence="2" type="ordered locus">Pnap_4863</name>
</gene>
<keyword evidence="2" id="KW-0614">Plasmid</keyword>
<evidence type="ECO:0000313" key="3">
    <source>
        <dbReference type="Proteomes" id="UP000000644"/>
    </source>
</evidence>
<dbReference type="KEGG" id="pna:Pnap_4863"/>
<evidence type="ECO:0000313" key="2">
    <source>
        <dbReference type="EMBL" id="ABM39927.1"/>
    </source>
</evidence>
<geneLocation type="plasmid" evidence="2 3">
    <name>pPNAP03</name>
</geneLocation>
<accession>A1VW99</accession>
<evidence type="ECO:0008006" key="4">
    <source>
        <dbReference type="Google" id="ProtNLM"/>
    </source>
</evidence>
<organism evidence="2 3">
    <name type="scientific">Polaromonas naphthalenivorans (strain CJ2)</name>
    <dbReference type="NCBI Taxonomy" id="365044"/>
    <lineage>
        <taxon>Bacteria</taxon>
        <taxon>Pseudomonadati</taxon>
        <taxon>Pseudomonadota</taxon>
        <taxon>Betaproteobacteria</taxon>
        <taxon>Burkholderiales</taxon>
        <taxon>Comamonadaceae</taxon>
        <taxon>Polaromonas</taxon>
    </lineage>
</organism>
<sequence length="157" mass="16153">MSFEYITVGMNGTIVKNLKFLDLREQKYGANKPKTMSQIDHKNVAFSQSDMEILVIAGKKNLSIAERGNSSIFSEDRAKKAADAADTAAKATRVIAAVAGAGASVLAPTGLSAVGVALGLVSTPLIVTAVPILVAIAGGAAVVSAAASLHSKMKRKK</sequence>
<evidence type="ECO:0000256" key="1">
    <source>
        <dbReference type="SAM" id="Phobius"/>
    </source>
</evidence>
<dbReference type="EMBL" id="CP000532">
    <property type="protein sequence ID" value="ABM39927.1"/>
    <property type="molecule type" value="Genomic_DNA"/>
</dbReference>